<keyword evidence="1" id="KW-0812">Transmembrane</keyword>
<dbReference type="Proteomes" id="UP001604277">
    <property type="component" value="Unassembled WGS sequence"/>
</dbReference>
<dbReference type="EMBL" id="JBFOLJ010000005">
    <property type="protein sequence ID" value="KAL2537768.1"/>
    <property type="molecule type" value="Genomic_DNA"/>
</dbReference>
<name>A0ABD1VMB0_9LAMI</name>
<accession>A0ABD1VMB0</accession>
<evidence type="ECO:0000313" key="2">
    <source>
        <dbReference type="EMBL" id="KAL2537768.1"/>
    </source>
</evidence>
<gene>
    <name evidence="2" type="ORF">Fot_19159</name>
</gene>
<comment type="caution">
    <text evidence="2">The sequence shown here is derived from an EMBL/GenBank/DDBJ whole genome shotgun (WGS) entry which is preliminary data.</text>
</comment>
<feature type="transmembrane region" description="Helical" evidence="1">
    <location>
        <begin position="162"/>
        <end position="187"/>
    </location>
</feature>
<feature type="transmembrane region" description="Helical" evidence="1">
    <location>
        <begin position="106"/>
        <end position="130"/>
    </location>
</feature>
<dbReference type="AlphaFoldDB" id="A0ABD1VMB0"/>
<keyword evidence="1" id="KW-0472">Membrane</keyword>
<proteinExistence type="predicted"/>
<evidence type="ECO:0000313" key="3">
    <source>
        <dbReference type="Proteomes" id="UP001604277"/>
    </source>
</evidence>
<sequence>MWVSVSAFGNLMAGPSFCSFISSSSVLWVLLPWFGGYCFWYFGGFPILRYTDIYSKKLCKDWVFGDFAWSANWYSVILFTLIIVILGLYDGFSVVLARPFSGVSSLLWRLLVLVLVFWWPSQLLLLVFSYFLDTHYFVLWIVFMICGGFRLLAVGFPSFCGYFFLALADISSSILVAVQCFEVICLVPKGYFQDKRLTIRIKCFTSVPEYFYCNLDSFGASSSTAGNPFCQMRMDFYGRKGRFDRKRITRGSVAWNMIFTLMFVLNLVSFGASSSTSGNPSVTFALVIWNLSLLY</sequence>
<feature type="transmembrane region" description="Helical" evidence="1">
    <location>
        <begin position="137"/>
        <end position="156"/>
    </location>
</feature>
<reference evidence="3" key="1">
    <citation type="submission" date="2024-07" db="EMBL/GenBank/DDBJ databases">
        <title>Two chromosome-level genome assemblies of Korean endemic species Abeliophyllum distichum and Forsythia ovata (Oleaceae).</title>
        <authorList>
            <person name="Jang H."/>
        </authorList>
    </citation>
    <scope>NUCLEOTIDE SEQUENCE [LARGE SCALE GENOMIC DNA]</scope>
</reference>
<feature type="transmembrane region" description="Helical" evidence="1">
    <location>
        <begin position="253"/>
        <end position="272"/>
    </location>
</feature>
<feature type="transmembrane region" description="Helical" evidence="1">
    <location>
        <begin position="20"/>
        <end position="42"/>
    </location>
</feature>
<protein>
    <recommendedName>
        <fullName evidence="4">ATP synthase F0 subunit 6</fullName>
    </recommendedName>
</protein>
<organism evidence="2 3">
    <name type="scientific">Forsythia ovata</name>
    <dbReference type="NCBI Taxonomy" id="205694"/>
    <lineage>
        <taxon>Eukaryota</taxon>
        <taxon>Viridiplantae</taxon>
        <taxon>Streptophyta</taxon>
        <taxon>Embryophyta</taxon>
        <taxon>Tracheophyta</taxon>
        <taxon>Spermatophyta</taxon>
        <taxon>Magnoliopsida</taxon>
        <taxon>eudicotyledons</taxon>
        <taxon>Gunneridae</taxon>
        <taxon>Pentapetalae</taxon>
        <taxon>asterids</taxon>
        <taxon>lamiids</taxon>
        <taxon>Lamiales</taxon>
        <taxon>Oleaceae</taxon>
        <taxon>Forsythieae</taxon>
        <taxon>Forsythia</taxon>
    </lineage>
</organism>
<evidence type="ECO:0008006" key="4">
    <source>
        <dbReference type="Google" id="ProtNLM"/>
    </source>
</evidence>
<keyword evidence="3" id="KW-1185">Reference proteome</keyword>
<feature type="transmembrane region" description="Helical" evidence="1">
    <location>
        <begin position="63"/>
        <end position="86"/>
    </location>
</feature>
<keyword evidence="1" id="KW-1133">Transmembrane helix</keyword>
<evidence type="ECO:0000256" key="1">
    <source>
        <dbReference type="SAM" id="Phobius"/>
    </source>
</evidence>